<name>X1B0Z6_9ZZZZ</name>
<sequence>MNCEGYNKLNGCKNNAEHRALLGPLPYRLCNDCYRNFIRDVKLSKRHFTAKGI</sequence>
<protein>
    <submittedName>
        <fullName evidence="1">Uncharacterized protein</fullName>
    </submittedName>
</protein>
<reference evidence="1" key="1">
    <citation type="journal article" date="2014" name="Front. Microbiol.">
        <title>High frequency of phylogenetically diverse reductive dehalogenase-homologous genes in deep subseafloor sedimentary metagenomes.</title>
        <authorList>
            <person name="Kawai M."/>
            <person name="Futagami T."/>
            <person name="Toyoda A."/>
            <person name="Takaki Y."/>
            <person name="Nishi S."/>
            <person name="Hori S."/>
            <person name="Arai W."/>
            <person name="Tsubouchi T."/>
            <person name="Morono Y."/>
            <person name="Uchiyama I."/>
            <person name="Ito T."/>
            <person name="Fujiyama A."/>
            <person name="Inagaki F."/>
            <person name="Takami H."/>
        </authorList>
    </citation>
    <scope>NUCLEOTIDE SEQUENCE</scope>
    <source>
        <strain evidence="1">Expedition CK06-06</strain>
    </source>
</reference>
<evidence type="ECO:0000313" key="1">
    <source>
        <dbReference type="EMBL" id="GAG74997.1"/>
    </source>
</evidence>
<gene>
    <name evidence="1" type="ORF">S01H4_34771</name>
</gene>
<comment type="caution">
    <text evidence="1">The sequence shown here is derived from an EMBL/GenBank/DDBJ whole genome shotgun (WGS) entry which is preliminary data.</text>
</comment>
<organism evidence="1">
    <name type="scientific">marine sediment metagenome</name>
    <dbReference type="NCBI Taxonomy" id="412755"/>
    <lineage>
        <taxon>unclassified sequences</taxon>
        <taxon>metagenomes</taxon>
        <taxon>ecological metagenomes</taxon>
    </lineage>
</organism>
<accession>X1B0Z6</accession>
<dbReference type="AlphaFoldDB" id="X1B0Z6"/>
<dbReference type="EMBL" id="BART01018415">
    <property type="protein sequence ID" value="GAG74997.1"/>
    <property type="molecule type" value="Genomic_DNA"/>
</dbReference>
<proteinExistence type="predicted"/>